<dbReference type="CDD" id="cd17641">
    <property type="entry name" value="LC_FACS_bac1"/>
    <property type="match status" value="1"/>
</dbReference>
<evidence type="ECO:0000256" key="1">
    <source>
        <dbReference type="ARBA" id="ARBA00022598"/>
    </source>
</evidence>
<keyword evidence="1" id="KW-0436">Ligase</keyword>
<comment type="caution">
    <text evidence="6">The sequence shown here is derived from an EMBL/GenBank/DDBJ whole genome shotgun (WGS) entry which is preliminary data.</text>
</comment>
<feature type="domain" description="AMP-dependent synthetase/ligase" evidence="5">
    <location>
        <begin position="17"/>
        <end position="433"/>
    </location>
</feature>
<dbReference type="GO" id="GO:0004467">
    <property type="term" value="F:long-chain fatty acid-CoA ligase activity"/>
    <property type="evidence" value="ECO:0007669"/>
    <property type="project" value="TreeGrafter"/>
</dbReference>
<accession>A0A3N5BFT4</accession>
<keyword evidence="2" id="KW-0276">Fatty acid metabolism</keyword>
<dbReference type="GO" id="GO:0016020">
    <property type="term" value="C:membrane"/>
    <property type="evidence" value="ECO:0007669"/>
    <property type="project" value="TreeGrafter"/>
</dbReference>
<gene>
    <name evidence="6" type="ORF">EDD75_1204</name>
</gene>
<evidence type="ECO:0000313" key="6">
    <source>
        <dbReference type="EMBL" id="RPF46942.1"/>
    </source>
</evidence>
<dbReference type="Pfam" id="PF00501">
    <property type="entry name" value="AMP-binding"/>
    <property type="match status" value="1"/>
</dbReference>
<dbReference type="PROSITE" id="PS00455">
    <property type="entry name" value="AMP_BINDING"/>
    <property type="match status" value="1"/>
</dbReference>
<dbReference type="EMBL" id="RKRE01000002">
    <property type="protein sequence ID" value="RPF46942.1"/>
    <property type="molecule type" value="Genomic_DNA"/>
</dbReference>
<name>A0A3N5BFT4_9THEO</name>
<dbReference type="InterPro" id="IPR020845">
    <property type="entry name" value="AMP-binding_CS"/>
</dbReference>
<dbReference type="InterPro" id="IPR000873">
    <property type="entry name" value="AMP-dep_synth/lig_dom"/>
</dbReference>
<dbReference type="SUPFAM" id="SSF56801">
    <property type="entry name" value="Acetyl-CoA synthetase-like"/>
    <property type="match status" value="1"/>
</dbReference>
<sequence>MTTDGMRAETMPQLLLRNARRLRKKVALREKEFGIWQTVTWEEYLDHVRNFCLGLVHLGFKPGDKLAIIGDNRPEWVYAELAAQAAGGISVGIYQDSLSREVSYVIDHSDSRFVVVEDQEQVDKLLEIKEEIPRVERIIYYDPKGLKNYRDPHLMDFPSVEKLGAQLHEKKPGLFEEMVARGRENDMALIAYTSGTTGFPKGAMLSHRNMLAMAKNLLAVDPLGPDAEYLSFLPLAWMGEQMMTVSAALWVGFTVNFPEEPETVQQNLREIGPHVMFSPPRIWEDIVSRVQVKIEDSTWLKRRLYSFFMRYGYRLADCRFAKQKPSLGLRFLNWLGELLVFSAIKDHLGLYRLKRAYTGGAALGPEIFRFFHALGVNLKQIYGQTEIAGISVVHRDGDIKFHTVGQPIPETEIKIASNGEILSRSPSVFLGYYKNPEATAEALSDGWLHSGDAGYLDEDGHLVVIDRLKDVLRLKDGSIFSPQYISNKLKFSPYIKEAVVVGKDRPFVVALINIDMANVGRWAEARHIPYTTYVDLSQKPEVLALVREEVERVNKDLPPAVKIRRFVILHKELDADDEELTRTRKVRLGFVIQKYANLVEGLYAGLPEIKVETKVKYRDGREGLVQTALKVIKLAPAEAEVA</sequence>
<dbReference type="Gene3D" id="3.40.50.12780">
    <property type="entry name" value="N-terminal domain of ligase-like"/>
    <property type="match status" value="1"/>
</dbReference>
<keyword evidence="7" id="KW-1185">Reference proteome</keyword>
<dbReference type="Proteomes" id="UP000282654">
    <property type="component" value="Unassembled WGS sequence"/>
</dbReference>
<dbReference type="Pfam" id="PF23562">
    <property type="entry name" value="AMP-binding_C_3"/>
    <property type="match status" value="1"/>
</dbReference>
<evidence type="ECO:0000256" key="2">
    <source>
        <dbReference type="ARBA" id="ARBA00022832"/>
    </source>
</evidence>
<dbReference type="AlphaFoldDB" id="A0A3N5BFT4"/>
<evidence type="ECO:0000256" key="4">
    <source>
        <dbReference type="ARBA" id="ARBA00032875"/>
    </source>
</evidence>
<proteinExistence type="predicted"/>
<reference evidence="6 7" key="1">
    <citation type="submission" date="2018-11" db="EMBL/GenBank/DDBJ databases">
        <title>Genomic Encyclopedia of Type Strains, Phase IV (KMG-IV): sequencing the most valuable type-strain genomes for metagenomic binning, comparative biology and taxonomic classification.</title>
        <authorList>
            <person name="Goeker M."/>
        </authorList>
    </citation>
    <scope>NUCLEOTIDE SEQUENCE [LARGE SCALE GENOMIC DNA]</scope>
    <source>
        <strain evidence="6 7">DSM 102936</strain>
    </source>
</reference>
<dbReference type="InterPro" id="IPR042099">
    <property type="entry name" value="ANL_N_sf"/>
</dbReference>
<dbReference type="PANTHER" id="PTHR43272:SF32">
    <property type="entry name" value="AMP-DEPENDENT SYNTHETASE_LIGASE DOMAIN-CONTAINING PROTEIN"/>
    <property type="match status" value="1"/>
</dbReference>
<evidence type="ECO:0000256" key="3">
    <source>
        <dbReference type="ARBA" id="ARBA00023098"/>
    </source>
</evidence>
<keyword evidence="3" id="KW-0443">Lipid metabolism</keyword>
<dbReference type="PANTHER" id="PTHR43272">
    <property type="entry name" value="LONG-CHAIN-FATTY-ACID--COA LIGASE"/>
    <property type="match status" value="1"/>
</dbReference>
<protein>
    <recommendedName>
        <fullName evidence="4">Acyl-CoA synthetase</fullName>
    </recommendedName>
</protein>
<organism evidence="6 7">
    <name type="scientific">Thermodesulfitimonas autotrophica</name>
    <dbReference type="NCBI Taxonomy" id="1894989"/>
    <lineage>
        <taxon>Bacteria</taxon>
        <taxon>Bacillati</taxon>
        <taxon>Bacillota</taxon>
        <taxon>Clostridia</taxon>
        <taxon>Thermoanaerobacterales</taxon>
        <taxon>Thermoanaerobacteraceae</taxon>
        <taxon>Thermodesulfitimonas</taxon>
    </lineage>
</organism>
<evidence type="ECO:0000313" key="7">
    <source>
        <dbReference type="Proteomes" id="UP000282654"/>
    </source>
</evidence>
<evidence type="ECO:0000259" key="5">
    <source>
        <dbReference type="Pfam" id="PF00501"/>
    </source>
</evidence>
<dbReference type="RefSeq" id="WP_245963085.1">
    <property type="nucleotide sequence ID" value="NZ_RKRE01000002.1"/>
</dbReference>